<reference evidence="1" key="1">
    <citation type="submission" date="2022-08" db="EMBL/GenBank/DDBJ databases">
        <title>Nisaea acidiphila sp. nov., isolated from a marine algal debris and emended description of the genus Nisaea Urios et al. 2008.</title>
        <authorList>
            <person name="Kwon K."/>
        </authorList>
    </citation>
    <scope>NUCLEOTIDE SEQUENCE</scope>
    <source>
        <strain evidence="1">MEBiC11861</strain>
    </source>
</reference>
<dbReference type="RefSeq" id="WP_257767006.1">
    <property type="nucleotide sequence ID" value="NZ_CP102480.1"/>
</dbReference>
<name>A0A9J7ALH2_9PROT</name>
<keyword evidence="2" id="KW-1185">Reference proteome</keyword>
<proteinExistence type="predicted"/>
<protein>
    <submittedName>
        <fullName evidence="1">Uncharacterized protein</fullName>
    </submittedName>
</protein>
<sequence length="531" mass="58649">MIEPDDQESVKKWLASHSINFSLVCAARAAMRVLPLCGPYIRQDPSKHLNGFFLILLQSLSVTWAMSIWPSARRELLEVVNDASEMWIVDDPTADSVVFCGIYAACAAGATYDGLPSEAADSAANALHCELLANFSASLDDRLANLAVNADFVIVERGYTPQQLAFQPLWMGSVPDEIETAWSYLKGLLINQKSDWHVWTDWYEDRMRGSNDPRSMPLIEELEVQRTLEIHRHWESGAEHVNALIGEIEAKYRAQVPEQKPASAQFIWGDDGKLHVLPPVPPKARDGAQEARRRAAWVAHEEHLSAFEKVLKAGNFQALDPVLVSYRKALGDRFEDLNVVSLGIHGARVESLARRTDDILMGVAASELESFAGSHGMFIRQFDEWHDYEADSERTPAQEEVTALVQAAKEIAAETGILASASSEVLEEVVQSVEVMTIGDGQNDKVPPTMEALKNARRSVGNALSELFRPILERVREGSLDGLEEGCKRFVSSAIYRGLGVGLPVLAAHHFGWISYVMKAIEPALKAAGLL</sequence>
<dbReference type="EMBL" id="CP102480">
    <property type="protein sequence ID" value="UUX48499.1"/>
    <property type="molecule type" value="Genomic_DNA"/>
</dbReference>
<accession>A0A9J7ALH2</accession>
<gene>
    <name evidence="1" type="ORF">NUH88_13890</name>
</gene>
<dbReference type="KEGG" id="naci:NUH88_13890"/>
<dbReference type="Proteomes" id="UP001060336">
    <property type="component" value="Chromosome"/>
</dbReference>
<evidence type="ECO:0000313" key="2">
    <source>
        <dbReference type="Proteomes" id="UP001060336"/>
    </source>
</evidence>
<evidence type="ECO:0000313" key="1">
    <source>
        <dbReference type="EMBL" id="UUX48499.1"/>
    </source>
</evidence>
<dbReference type="AlphaFoldDB" id="A0A9J7ALH2"/>
<organism evidence="1 2">
    <name type="scientific">Nisaea acidiphila</name>
    <dbReference type="NCBI Taxonomy" id="1862145"/>
    <lineage>
        <taxon>Bacteria</taxon>
        <taxon>Pseudomonadati</taxon>
        <taxon>Pseudomonadota</taxon>
        <taxon>Alphaproteobacteria</taxon>
        <taxon>Rhodospirillales</taxon>
        <taxon>Thalassobaculaceae</taxon>
        <taxon>Nisaea</taxon>
    </lineage>
</organism>